<proteinExistence type="predicted"/>
<feature type="domain" description="SWIM-type" evidence="3">
    <location>
        <begin position="365"/>
        <end position="409"/>
    </location>
</feature>
<keyword evidence="5" id="KW-1185">Reference proteome</keyword>
<gene>
    <name evidence="4" type="ORF">HPB51_018190</name>
</gene>
<dbReference type="PROSITE" id="PS50966">
    <property type="entry name" value="ZF_SWIM"/>
    <property type="match status" value="1"/>
</dbReference>
<comment type="caution">
    <text evidence="4">The sequence shown here is derived from an EMBL/GenBank/DDBJ whole genome shotgun (WGS) entry which is preliminary data.</text>
</comment>
<dbReference type="GO" id="GO:0003700">
    <property type="term" value="F:DNA-binding transcription factor activity"/>
    <property type="evidence" value="ECO:0007669"/>
    <property type="project" value="InterPro"/>
</dbReference>
<accession>A0A9J6DAT3</accession>
<dbReference type="InterPro" id="IPR029309">
    <property type="entry name" value="CaRF"/>
</dbReference>
<sequence length="573" mass="64255">MVNRAALAGLCSFGRKRALAMAEEPFAASAEQLGEEEQLVRRYLKEARKADRCWTGYLDSEDALKEFERDLARTNVSFQTELSTAFDVEKTGRLLFSAKQKGCILPIELECPFRILSKSTKGCVFDRERQNVHCEKPVAQDCTAGDWDCKTFAKKKRKVQGTKKKGCTARMHIKTIEMFPDYKTELPPACSAYKRKVASKATLARLERALSSGDGSVTRQVRVYVSFSSMNGHTAHTFGMALAYGQPMNPEVSAKINMPGLCITTNNGTEAQNKMLKEHYLKSESGRRSLTGLIQTLRTFLSDREQHFHRENLKVSSDYRHYHDAVPEYLHKRPRSVVLHIMSRLAAAGDIDQKSVTPEPCQGTFHVKSSSSEEVSHCVDFAEPSCTCHDFRKHKLPCKHFCAIFLSDKDWGFDKLPEGYRNGPLMALDDHVMAESHGSEEHDTGDASSNYIETAITSETFESVPDLERSSSSSVGTIKSKVLREFDEAKNLAYYCTDSIILENVLKKMQECSAQLQLGTRASEGLNLRGSPTKGCSGTKRRHSHHKEPDDVSELKRSTPASKRILEIQGARR</sequence>
<protein>
    <recommendedName>
        <fullName evidence="3">SWIM-type domain-containing protein</fullName>
    </recommendedName>
</protein>
<keyword evidence="1" id="KW-0479">Metal-binding</keyword>
<keyword evidence="1" id="KW-0862">Zinc</keyword>
<dbReference type="Pfam" id="PF04434">
    <property type="entry name" value="SWIM"/>
    <property type="match status" value="1"/>
</dbReference>
<feature type="region of interest" description="Disordered" evidence="2">
    <location>
        <begin position="525"/>
        <end position="573"/>
    </location>
</feature>
<dbReference type="GO" id="GO:0008270">
    <property type="term" value="F:zinc ion binding"/>
    <property type="evidence" value="ECO:0007669"/>
    <property type="project" value="UniProtKB-KW"/>
</dbReference>
<dbReference type="Pfam" id="PF15299">
    <property type="entry name" value="ALS2CR8"/>
    <property type="match status" value="1"/>
</dbReference>
<dbReference type="InterPro" id="IPR007527">
    <property type="entry name" value="Znf_SWIM"/>
</dbReference>
<dbReference type="AlphaFoldDB" id="A0A9J6DAT3"/>
<dbReference type="VEuPathDB" id="VectorBase:LOC119173651"/>
<reference evidence="4" key="1">
    <citation type="journal article" date="2020" name="Cell">
        <title>Large-Scale Comparative Analyses of Tick Genomes Elucidate Their Genetic Diversity and Vector Capacities.</title>
        <authorList>
            <consortium name="Tick Genome and Microbiome Consortium (TIGMIC)"/>
            <person name="Jia N."/>
            <person name="Wang J."/>
            <person name="Shi W."/>
            <person name="Du L."/>
            <person name="Sun Y."/>
            <person name="Zhan W."/>
            <person name="Jiang J.F."/>
            <person name="Wang Q."/>
            <person name="Zhang B."/>
            <person name="Ji P."/>
            <person name="Bell-Sakyi L."/>
            <person name="Cui X.M."/>
            <person name="Yuan T.T."/>
            <person name="Jiang B.G."/>
            <person name="Yang W.F."/>
            <person name="Lam T.T."/>
            <person name="Chang Q.C."/>
            <person name="Ding S.J."/>
            <person name="Wang X.J."/>
            <person name="Zhu J.G."/>
            <person name="Ruan X.D."/>
            <person name="Zhao L."/>
            <person name="Wei J.T."/>
            <person name="Ye R.Z."/>
            <person name="Que T.C."/>
            <person name="Du C.H."/>
            <person name="Zhou Y.H."/>
            <person name="Cheng J.X."/>
            <person name="Dai P.F."/>
            <person name="Guo W.B."/>
            <person name="Han X.H."/>
            <person name="Huang E.J."/>
            <person name="Li L.F."/>
            <person name="Wei W."/>
            <person name="Gao Y.C."/>
            <person name="Liu J.Z."/>
            <person name="Shao H.Z."/>
            <person name="Wang X."/>
            <person name="Wang C.C."/>
            <person name="Yang T.C."/>
            <person name="Huo Q.B."/>
            <person name="Li W."/>
            <person name="Chen H.Y."/>
            <person name="Chen S.E."/>
            <person name="Zhou L.G."/>
            <person name="Ni X.B."/>
            <person name="Tian J.H."/>
            <person name="Sheng Y."/>
            <person name="Liu T."/>
            <person name="Pan Y.S."/>
            <person name="Xia L.Y."/>
            <person name="Li J."/>
            <person name="Zhao F."/>
            <person name="Cao W.C."/>
        </authorList>
    </citation>
    <scope>NUCLEOTIDE SEQUENCE</scope>
    <source>
        <strain evidence="4">Rmic-2018</strain>
    </source>
</reference>
<keyword evidence="1" id="KW-0863">Zinc-finger</keyword>
<organism evidence="4 5">
    <name type="scientific">Rhipicephalus microplus</name>
    <name type="common">Cattle tick</name>
    <name type="synonym">Boophilus microplus</name>
    <dbReference type="NCBI Taxonomy" id="6941"/>
    <lineage>
        <taxon>Eukaryota</taxon>
        <taxon>Metazoa</taxon>
        <taxon>Ecdysozoa</taxon>
        <taxon>Arthropoda</taxon>
        <taxon>Chelicerata</taxon>
        <taxon>Arachnida</taxon>
        <taxon>Acari</taxon>
        <taxon>Parasitiformes</taxon>
        <taxon>Ixodida</taxon>
        <taxon>Ixodoidea</taxon>
        <taxon>Ixodidae</taxon>
        <taxon>Rhipicephalinae</taxon>
        <taxon>Rhipicephalus</taxon>
        <taxon>Boophilus</taxon>
    </lineage>
</organism>
<dbReference type="PANTHER" id="PTHR47456">
    <property type="entry name" value="PHD-TYPE DOMAIN-CONTAINING PROTEIN"/>
    <property type="match status" value="1"/>
</dbReference>
<evidence type="ECO:0000256" key="2">
    <source>
        <dbReference type="SAM" id="MobiDB-lite"/>
    </source>
</evidence>
<dbReference type="PANTHER" id="PTHR47456:SF4">
    <property type="entry name" value="SWIM-TYPE DOMAIN-CONTAINING PROTEIN"/>
    <property type="match status" value="1"/>
</dbReference>
<feature type="compositionally biased region" description="Basic and acidic residues" evidence="2">
    <location>
        <begin position="547"/>
        <end position="557"/>
    </location>
</feature>
<evidence type="ECO:0000313" key="4">
    <source>
        <dbReference type="EMBL" id="KAH8019207.1"/>
    </source>
</evidence>
<dbReference type="EMBL" id="JABSTU010000010">
    <property type="protein sequence ID" value="KAH8019207.1"/>
    <property type="molecule type" value="Genomic_DNA"/>
</dbReference>
<reference evidence="4" key="2">
    <citation type="submission" date="2021-09" db="EMBL/GenBank/DDBJ databases">
        <authorList>
            <person name="Jia N."/>
            <person name="Wang J."/>
            <person name="Shi W."/>
            <person name="Du L."/>
            <person name="Sun Y."/>
            <person name="Zhan W."/>
            <person name="Jiang J."/>
            <person name="Wang Q."/>
            <person name="Zhang B."/>
            <person name="Ji P."/>
            <person name="Sakyi L.B."/>
            <person name="Cui X."/>
            <person name="Yuan T."/>
            <person name="Jiang B."/>
            <person name="Yang W."/>
            <person name="Lam T.T.-Y."/>
            <person name="Chang Q."/>
            <person name="Ding S."/>
            <person name="Wang X."/>
            <person name="Zhu J."/>
            <person name="Ruan X."/>
            <person name="Zhao L."/>
            <person name="Wei J."/>
            <person name="Que T."/>
            <person name="Du C."/>
            <person name="Cheng J."/>
            <person name="Dai P."/>
            <person name="Han X."/>
            <person name="Huang E."/>
            <person name="Gao Y."/>
            <person name="Liu J."/>
            <person name="Shao H."/>
            <person name="Ye R."/>
            <person name="Li L."/>
            <person name="Wei W."/>
            <person name="Wang X."/>
            <person name="Wang C."/>
            <person name="Huo Q."/>
            <person name="Li W."/>
            <person name="Guo W."/>
            <person name="Chen H."/>
            <person name="Chen S."/>
            <person name="Zhou L."/>
            <person name="Zhou L."/>
            <person name="Ni X."/>
            <person name="Tian J."/>
            <person name="Zhou Y."/>
            <person name="Sheng Y."/>
            <person name="Liu T."/>
            <person name="Pan Y."/>
            <person name="Xia L."/>
            <person name="Li J."/>
            <person name="Zhao F."/>
            <person name="Cao W."/>
        </authorList>
    </citation>
    <scope>NUCLEOTIDE SEQUENCE</scope>
    <source>
        <strain evidence="4">Rmic-2018</strain>
        <tissue evidence="4">Larvae</tissue>
    </source>
</reference>
<evidence type="ECO:0000259" key="3">
    <source>
        <dbReference type="PROSITE" id="PS50966"/>
    </source>
</evidence>
<evidence type="ECO:0000313" key="5">
    <source>
        <dbReference type="Proteomes" id="UP000821866"/>
    </source>
</evidence>
<evidence type="ECO:0000256" key="1">
    <source>
        <dbReference type="PROSITE-ProRule" id="PRU00325"/>
    </source>
</evidence>
<name>A0A9J6DAT3_RHIMP</name>
<dbReference type="Proteomes" id="UP000821866">
    <property type="component" value="Chromosome 8"/>
</dbReference>